<gene>
    <name evidence="13" type="ORF">E5K04_13760</name>
</gene>
<dbReference type="GO" id="GO:0005886">
    <property type="term" value="C:plasma membrane"/>
    <property type="evidence" value="ECO:0007669"/>
    <property type="project" value="UniProtKB-SubCell"/>
</dbReference>
<comment type="caution">
    <text evidence="13">The sequence shown here is derived from an EMBL/GenBank/DDBJ whole genome shotgun (WGS) entry which is preliminary data.</text>
</comment>
<protein>
    <recommendedName>
        <fullName evidence="2">Type II secretion system protein H</fullName>
    </recommendedName>
    <alternativeName>
        <fullName evidence="10">General secretion pathway protein H</fullName>
    </alternativeName>
</protein>
<comment type="subcellular location">
    <subcellularLocation>
        <location evidence="1">Cell inner membrane</location>
        <topology evidence="1">Single-pass membrane protein</topology>
    </subcellularLocation>
</comment>
<evidence type="ECO:0000256" key="8">
    <source>
        <dbReference type="ARBA" id="ARBA00023136"/>
    </source>
</evidence>
<feature type="domain" description="General secretion pathway GspH" evidence="12">
    <location>
        <begin position="57"/>
        <end position="144"/>
    </location>
</feature>
<dbReference type="InterPro" id="IPR022346">
    <property type="entry name" value="T2SS_GspH"/>
</dbReference>
<dbReference type="AlphaFoldDB" id="A0A4T0UM05"/>
<proteinExistence type="inferred from homology"/>
<dbReference type="PROSITE" id="PS00409">
    <property type="entry name" value="PROKAR_NTER_METHYL"/>
    <property type="match status" value="1"/>
</dbReference>
<dbReference type="GO" id="GO:0015627">
    <property type="term" value="C:type II protein secretion system complex"/>
    <property type="evidence" value="ECO:0007669"/>
    <property type="project" value="InterPro"/>
</dbReference>
<comment type="similarity">
    <text evidence="9">Belongs to the GSP H family.</text>
</comment>
<dbReference type="GO" id="GO:0015628">
    <property type="term" value="P:protein secretion by the type II secretion system"/>
    <property type="evidence" value="ECO:0007669"/>
    <property type="project" value="InterPro"/>
</dbReference>
<evidence type="ECO:0000256" key="2">
    <source>
        <dbReference type="ARBA" id="ARBA00021549"/>
    </source>
</evidence>
<dbReference type="Gene3D" id="3.55.40.10">
    <property type="entry name" value="minor pseudopilin epsh domain"/>
    <property type="match status" value="1"/>
</dbReference>
<name>A0A4T0UM05_9NEIS</name>
<keyword evidence="5" id="KW-0997">Cell inner membrane</keyword>
<evidence type="ECO:0000256" key="7">
    <source>
        <dbReference type="ARBA" id="ARBA00022989"/>
    </source>
</evidence>
<feature type="transmembrane region" description="Helical" evidence="11">
    <location>
        <begin position="21"/>
        <end position="42"/>
    </location>
</feature>
<evidence type="ECO:0000256" key="10">
    <source>
        <dbReference type="ARBA" id="ARBA00030775"/>
    </source>
</evidence>
<dbReference type="SUPFAM" id="SSF54523">
    <property type="entry name" value="Pili subunits"/>
    <property type="match status" value="1"/>
</dbReference>
<keyword evidence="8 11" id="KW-0472">Membrane</keyword>
<dbReference type="Pfam" id="PF07963">
    <property type="entry name" value="N_methyl"/>
    <property type="match status" value="1"/>
</dbReference>
<evidence type="ECO:0000256" key="9">
    <source>
        <dbReference type="ARBA" id="ARBA00025772"/>
    </source>
</evidence>
<evidence type="ECO:0000256" key="6">
    <source>
        <dbReference type="ARBA" id="ARBA00022692"/>
    </source>
</evidence>
<dbReference type="Proteomes" id="UP000308891">
    <property type="component" value="Unassembled WGS sequence"/>
</dbReference>
<sequence length="186" mass="19441">MFKASPRLYVRPGPGAVLSRGVTLIELMVTLSVFAILAVMAAPSFSAMMIGNRIVAQTNELIAALHFARSEAIKLNRSVTFCKLDTETSNACSSVSGTWAFWGVLSPHGVVRRGSIPPGNGLLVGTNLPASGLTFKPDGLAYVGASLADHRLEVWSCGAGRPQDNLNTIGLGAGSRLAITKSARGC</sequence>
<evidence type="ECO:0000313" key="13">
    <source>
        <dbReference type="EMBL" id="TIC79597.1"/>
    </source>
</evidence>
<keyword evidence="7 11" id="KW-1133">Transmembrane helix</keyword>
<organism evidence="13 14">
    <name type="scientific">Crenobacter intestini</name>
    <dbReference type="NCBI Taxonomy" id="2563443"/>
    <lineage>
        <taxon>Bacteria</taxon>
        <taxon>Pseudomonadati</taxon>
        <taxon>Pseudomonadota</taxon>
        <taxon>Betaproteobacteria</taxon>
        <taxon>Neisseriales</taxon>
        <taxon>Neisseriaceae</taxon>
        <taxon>Crenobacter</taxon>
    </lineage>
</organism>
<accession>A0A4T0UM05</accession>
<evidence type="ECO:0000256" key="4">
    <source>
        <dbReference type="ARBA" id="ARBA00022481"/>
    </source>
</evidence>
<dbReference type="Pfam" id="PF12019">
    <property type="entry name" value="GspH"/>
    <property type="match status" value="1"/>
</dbReference>
<keyword evidence="3" id="KW-1003">Cell membrane</keyword>
<dbReference type="OrthoDB" id="8592199at2"/>
<dbReference type="InterPro" id="IPR012902">
    <property type="entry name" value="N_methyl_site"/>
</dbReference>
<keyword evidence="6 11" id="KW-0812">Transmembrane</keyword>
<evidence type="ECO:0000256" key="11">
    <source>
        <dbReference type="SAM" id="Phobius"/>
    </source>
</evidence>
<reference evidence="13 14" key="1">
    <citation type="submission" date="2019-04" db="EMBL/GenBank/DDBJ databases">
        <title>Crenobacter sp. nov.</title>
        <authorList>
            <person name="Shi S."/>
        </authorList>
    </citation>
    <scope>NUCLEOTIDE SEQUENCE [LARGE SCALE GENOMIC DNA]</scope>
    <source>
        <strain evidence="13 14">GY 70310</strain>
    </source>
</reference>
<keyword evidence="4" id="KW-0488">Methylation</keyword>
<keyword evidence="14" id="KW-1185">Reference proteome</keyword>
<dbReference type="EMBL" id="STGJ01000017">
    <property type="protein sequence ID" value="TIC79597.1"/>
    <property type="molecule type" value="Genomic_DNA"/>
</dbReference>
<dbReference type="RefSeq" id="WP_136555096.1">
    <property type="nucleotide sequence ID" value="NZ_STGJ01000017.1"/>
</dbReference>
<evidence type="ECO:0000256" key="1">
    <source>
        <dbReference type="ARBA" id="ARBA00004377"/>
    </source>
</evidence>
<dbReference type="NCBIfam" id="TIGR02532">
    <property type="entry name" value="IV_pilin_GFxxxE"/>
    <property type="match status" value="1"/>
</dbReference>
<evidence type="ECO:0000313" key="14">
    <source>
        <dbReference type="Proteomes" id="UP000308891"/>
    </source>
</evidence>
<evidence type="ECO:0000256" key="3">
    <source>
        <dbReference type="ARBA" id="ARBA00022475"/>
    </source>
</evidence>
<dbReference type="InterPro" id="IPR045584">
    <property type="entry name" value="Pilin-like"/>
</dbReference>
<evidence type="ECO:0000256" key="5">
    <source>
        <dbReference type="ARBA" id="ARBA00022519"/>
    </source>
</evidence>
<evidence type="ECO:0000259" key="12">
    <source>
        <dbReference type="Pfam" id="PF12019"/>
    </source>
</evidence>